<reference evidence="2" key="1">
    <citation type="submission" date="2017-09" db="EMBL/GenBank/DDBJ databases">
        <title>Depth-based differentiation of microbial function through sediment-hosted aquifers and enrichment of novel symbionts in the deep terrestrial subsurface.</title>
        <authorList>
            <person name="Probst A.J."/>
            <person name="Ladd B."/>
            <person name="Jarett J.K."/>
            <person name="Geller-Mcgrath D.E."/>
            <person name="Sieber C.M.K."/>
            <person name="Emerson J.B."/>
            <person name="Anantharaman K."/>
            <person name="Thomas B.C."/>
            <person name="Malmstrom R."/>
            <person name="Stieglmeier M."/>
            <person name="Klingl A."/>
            <person name="Woyke T."/>
            <person name="Ryan C.M."/>
            <person name="Banfield J.F."/>
        </authorList>
    </citation>
    <scope>NUCLEOTIDE SEQUENCE [LARGE SCALE GENOMIC DNA]</scope>
</reference>
<evidence type="ECO:0000313" key="2">
    <source>
        <dbReference type="Proteomes" id="UP000229915"/>
    </source>
</evidence>
<protein>
    <submittedName>
        <fullName evidence="1">Uncharacterized protein</fullName>
    </submittedName>
</protein>
<sequence length="62" mass="6799">MSPDVYVGTNLEFYSALVYLERSERYYGAGNGKSSRFNVASPNHYVARIATIAKINVAGHTA</sequence>
<dbReference type="AlphaFoldDB" id="A0A2M7TCT9"/>
<dbReference type="EMBL" id="PFNK01000055">
    <property type="protein sequence ID" value="PIZ43171.1"/>
    <property type="molecule type" value="Genomic_DNA"/>
</dbReference>
<dbReference type="Proteomes" id="UP000229915">
    <property type="component" value="Unassembled WGS sequence"/>
</dbReference>
<organism evidence="1 2">
    <name type="scientific">candidate division WWE3 bacterium CG_4_10_14_0_2_um_filter_42_7</name>
    <dbReference type="NCBI Taxonomy" id="1975073"/>
    <lineage>
        <taxon>Bacteria</taxon>
        <taxon>Katanobacteria</taxon>
    </lineage>
</organism>
<accession>A0A2M7TCT9</accession>
<name>A0A2M7TCT9_UNCKA</name>
<evidence type="ECO:0000313" key="1">
    <source>
        <dbReference type="EMBL" id="PIZ43171.1"/>
    </source>
</evidence>
<comment type="caution">
    <text evidence="1">The sequence shown here is derived from an EMBL/GenBank/DDBJ whole genome shotgun (WGS) entry which is preliminary data.</text>
</comment>
<gene>
    <name evidence="1" type="ORF">COY33_02060</name>
</gene>
<proteinExistence type="predicted"/>